<dbReference type="InterPro" id="IPR008271">
    <property type="entry name" value="Ser/Thr_kinase_AS"/>
</dbReference>
<evidence type="ECO:0000256" key="2">
    <source>
        <dbReference type="SAM" id="Phobius"/>
    </source>
</evidence>
<dbReference type="Proteomes" id="UP000243579">
    <property type="component" value="Unassembled WGS sequence"/>
</dbReference>
<accession>A0A1V9Z7P9</accession>
<dbReference type="InterPro" id="IPR011009">
    <property type="entry name" value="Kinase-like_dom_sf"/>
</dbReference>
<dbReference type="InterPro" id="IPR001245">
    <property type="entry name" value="Ser-Thr/Tyr_kinase_cat_dom"/>
</dbReference>
<evidence type="ECO:0000259" key="3">
    <source>
        <dbReference type="PROSITE" id="PS50011"/>
    </source>
</evidence>
<keyword evidence="4" id="KW-0418">Kinase</keyword>
<keyword evidence="2" id="KW-0472">Membrane</keyword>
<dbReference type="PROSITE" id="PS51257">
    <property type="entry name" value="PROKAR_LIPOPROTEIN"/>
    <property type="match status" value="1"/>
</dbReference>
<dbReference type="GO" id="GO:0004674">
    <property type="term" value="F:protein serine/threonine kinase activity"/>
    <property type="evidence" value="ECO:0007669"/>
    <property type="project" value="TreeGrafter"/>
</dbReference>
<organism evidence="4 5">
    <name type="scientific">Achlya hypogyna</name>
    <name type="common">Oomycete</name>
    <name type="synonym">Protoachlya hypogyna</name>
    <dbReference type="NCBI Taxonomy" id="1202772"/>
    <lineage>
        <taxon>Eukaryota</taxon>
        <taxon>Sar</taxon>
        <taxon>Stramenopiles</taxon>
        <taxon>Oomycota</taxon>
        <taxon>Saprolegniomycetes</taxon>
        <taxon>Saprolegniales</taxon>
        <taxon>Achlyaceae</taxon>
        <taxon>Achlya</taxon>
    </lineage>
</organism>
<dbReference type="InterPro" id="IPR000719">
    <property type="entry name" value="Prot_kinase_dom"/>
</dbReference>
<keyword evidence="4" id="KW-0808">Transferase</keyword>
<keyword evidence="5" id="KW-1185">Reference proteome</keyword>
<evidence type="ECO:0000256" key="1">
    <source>
        <dbReference type="SAM" id="MobiDB-lite"/>
    </source>
</evidence>
<name>A0A1V9Z7P9_ACHHY</name>
<dbReference type="AlphaFoldDB" id="A0A1V9Z7P9"/>
<dbReference type="Pfam" id="PF07714">
    <property type="entry name" value="PK_Tyr_Ser-Thr"/>
    <property type="match status" value="1"/>
</dbReference>
<sequence length="368" mass="40925">MRRLDTGESASSNGIYMAIGIGVGCAVVVIVLSWYFYCHRPAKHSPASFSTHGEREYSKYKEEPDATSTLPTYYARSTECDLGPLLPYRVAAKEIELWHVLASGAHGEVHLGEYKRETVAIKKLYDGQSTDDDIRRFVDEIVTMTRFDHPRIVSLIGVVWYSPPAPLRLQCVMEYMDQGNLLDYCTNSNDSSFPYTFKATVALHIAKALAYIHAIPIVHRDLKSKNILLDGRKGAKITDFASAKAMLDNVATMTQGIGTFRWLAPEVLLESRCSAAADIYSLGVIMTEMSAYRRPYSELVDEKGKPLSEVKIMQQISKGSLRPTCSATAPTWWKDWSAQCMAADAKDRPTATLLVNVIESFTSAPSQV</sequence>
<keyword evidence="2" id="KW-1133">Transmembrane helix</keyword>
<dbReference type="STRING" id="1202772.A0A1V9Z7P9"/>
<feature type="compositionally biased region" description="Basic and acidic residues" evidence="1">
    <location>
        <begin position="52"/>
        <end position="64"/>
    </location>
</feature>
<dbReference type="SUPFAM" id="SSF56112">
    <property type="entry name" value="Protein kinase-like (PK-like)"/>
    <property type="match status" value="1"/>
</dbReference>
<feature type="region of interest" description="Disordered" evidence="1">
    <location>
        <begin position="45"/>
        <end position="64"/>
    </location>
</feature>
<comment type="caution">
    <text evidence="4">The sequence shown here is derived from an EMBL/GenBank/DDBJ whole genome shotgun (WGS) entry which is preliminary data.</text>
</comment>
<dbReference type="OrthoDB" id="2015071at2759"/>
<dbReference type="Gene3D" id="1.10.510.10">
    <property type="entry name" value="Transferase(Phosphotransferase) domain 1"/>
    <property type="match status" value="1"/>
</dbReference>
<dbReference type="GO" id="GO:0005524">
    <property type="term" value="F:ATP binding"/>
    <property type="evidence" value="ECO:0007669"/>
    <property type="project" value="InterPro"/>
</dbReference>
<dbReference type="PANTHER" id="PTHR44329">
    <property type="entry name" value="SERINE/THREONINE-PROTEIN KINASE TNNI3K-RELATED"/>
    <property type="match status" value="1"/>
</dbReference>
<protein>
    <submittedName>
        <fullName evidence="4">Protein kinase</fullName>
    </submittedName>
</protein>
<dbReference type="InterPro" id="IPR051681">
    <property type="entry name" value="Ser/Thr_Kinases-Pseudokinases"/>
</dbReference>
<reference evidence="4 5" key="1">
    <citation type="journal article" date="2014" name="Genome Biol. Evol.">
        <title>The secreted proteins of Achlya hypogyna and Thraustotheca clavata identify the ancestral oomycete secretome and reveal gene acquisitions by horizontal gene transfer.</title>
        <authorList>
            <person name="Misner I."/>
            <person name="Blouin N."/>
            <person name="Leonard G."/>
            <person name="Richards T.A."/>
            <person name="Lane C.E."/>
        </authorList>
    </citation>
    <scope>NUCLEOTIDE SEQUENCE [LARGE SCALE GENOMIC DNA]</scope>
    <source>
        <strain evidence="4 5">ATCC 48635</strain>
    </source>
</reference>
<evidence type="ECO:0000313" key="4">
    <source>
        <dbReference type="EMBL" id="OQR94009.1"/>
    </source>
</evidence>
<feature type="domain" description="Protein kinase" evidence="3">
    <location>
        <begin position="95"/>
        <end position="362"/>
    </location>
</feature>
<dbReference type="PROSITE" id="PS50011">
    <property type="entry name" value="PROTEIN_KINASE_DOM"/>
    <property type="match status" value="1"/>
</dbReference>
<evidence type="ECO:0000313" key="5">
    <source>
        <dbReference type="Proteomes" id="UP000243579"/>
    </source>
</evidence>
<gene>
    <name evidence="4" type="ORF">ACHHYP_01917</name>
</gene>
<dbReference type="SMART" id="SM00220">
    <property type="entry name" value="S_TKc"/>
    <property type="match status" value="1"/>
</dbReference>
<dbReference type="EMBL" id="JNBR01000381">
    <property type="protein sequence ID" value="OQR94009.1"/>
    <property type="molecule type" value="Genomic_DNA"/>
</dbReference>
<proteinExistence type="predicted"/>
<feature type="transmembrane region" description="Helical" evidence="2">
    <location>
        <begin position="15"/>
        <end position="37"/>
    </location>
</feature>
<dbReference type="PRINTS" id="PR00109">
    <property type="entry name" value="TYRKINASE"/>
</dbReference>
<dbReference type="PROSITE" id="PS00108">
    <property type="entry name" value="PROTEIN_KINASE_ST"/>
    <property type="match status" value="1"/>
</dbReference>
<dbReference type="PANTHER" id="PTHR44329:SF214">
    <property type="entry name" value="PROTEIN KINASE DOMAIN-CONTAINING PROTEIN"/>
    <property type="match status" value="1"/>
</dbReference>
<keyword evidence="2" id="KW-0812">Transmembrane</keyword>